<evidence type="ECO:0000313" key="2">
    <source>
        <dbReference type="EMBL" id="GFH29152.1"/>
    </source>
</evidence>
<feature type="region of interest" description="Disordered" evidence="1">
    <location>
        <begin position="105"/>
        <end position="138"/>
    </location>
</feature>
<accession>A0A6A0A9B0</accession>
<reference evidence="2 3" key="1">
    <citation type="submission" date="2020-02" db="EMBL/GenBank/DDBJ databases">
        <title>Draft genome sequence of Haematococcus lacustris strain NIES-144.</title>
        <authorList>
            <person name="Morimoto D."/>
            <person name="Nakagawa S."/>
            <person name="Yoshida T."/>
            <person name="Sawayama S."/>
        </authorList>
    </citation>
    <scope>NUCLEOTIDE SEQUENCE [LARGE SCALE GENOMIC DNA]</scope>
    <source>
        <strain evidence="2 3">NIES-144</strain>
    </source>
</reference>
<gene>
    <name evidence="2" type="ORF">HaLaN_27765</name>
</gene>
<comment type="caution">
    <text evidence="2">The sequence shown here is derived from an EMBL/GenBank/DDBJ whole genome shotgun (WGS) entry which is preliminary data.</text>
</comment>
<keyword evidence="3" id="KW-1185">Reference proteome</keyword>
<sequence>PARLVGCSWSSSSSQGCLPFTAELTRVVRCLSTSTTLPGSWSMPLGLHSTFQQARNTASAPQPPLVPMLAAPKNSTSCLARPWRSMDSSAMLGMTQSTTLQFHFQPTTSQSLTPPSTHPPSPSSITAPAPGPGLRTASAAAVPTWGPGWPPGRCRLSLLLPGAGGGAGLEPATVGWCGGSCSGHWPASPGPWSPAGCLGKWAEQHLPHRPAKAKPGPLTRGAVVSV</sequence>
<organism evidence="2 3">
    <name type="scientific">Haematococcus lacustris</name>
    <name type="common">Green alga</name>
    <name type="synonym">Haematococcus pluvialis</name>
    <dbReference type="NCBI Taxonomy" id="44745"/>
    <lineage>
        <taxon>Eukaryota</taxon>
        <taxon>Viridiplantae</taxon>
        <taxon>Chlorophyta</taxon>
        <taxon>core chlorophytes</taxon>
        <taxon>Chlorophyceae</taxon>
        <taxon>CS clade</taxon>
        <taxon>Chlamydomonadales</taxon>
        <taxon>Haematococcaceae</taxon>
        <taxon>Haematococcus</taxon>
    </lineage>
</organism>
<feature type="non-terminal residue" evidence="2">
    <location>
        <position position="226"/>
    </location>
</feature>
<protein>
    <submittedName>
        <fullName evidence="2">Uncharacterized protein</fullName>
    </submittedName>
</protein>
<dbReference type="EMBL" id="BLLF01004206">
    <property type="protein sequence ID" value="GFH29152.1"/>
    <property type="molecule type" value="Genomic_DNA"/>
</dbReference>
<dbReference type="Proteomes" id="UP000485058">
    <property type="component" value="Unassembled WGS sequence"/>
</dbReference>
<evidence type="ECO:0000256" key="1">
    <source>
        <dbReference type="SAM" id="MobiDB-lite"/>
    </source>
</evidence>
<dbReference type="AlphaFoldDB" id="A0A6A0A9B0"/>
<evidence type="ECO:0000313" key="3">
    <source>
        <dbReference type="Proteomes" id="UP000485058"/>
    </source>
</evidence>
<feature type="non-terminal residue" evidence="2">
    <location>
        <position position="1"/>
    </location>
</feature>
<proteinExistence type="predicted"/>
<name>A0A6A0A9B0_HAELA</name>
<feature type="compositionally biased region" description="Low complexity" evidence="1">
    <location>
        <begin position="106"/>
        <end position="115"/>
    </location>
</feature>